<dbReference type="EMBL" id="SMMG02000007">
    <property type="protein sequence ID" value="KAA3465979.1"/>
    <property type="molecule type" value="Genomic_DNA"/>
</dbReference>
<protein>
    <submittedName>
        <fullName evidence="1">Retrovirus-related Pol polyprotein from transposon TNT 1-94</fullName>
    </submittedName>
</protein>
<dbReference type="Proteomes" id="UP000325315">
    <property type="component" value="Unassembled WGS sequence"/>
</dbReference>
<dbReference type="AlphaFoldDB" id="A0A5B6VA18"/>
<evidence type="ECO:0000313" key="2">
    <source>
        <dbReference type="Proteomes" id="UP000325315"/>
    </source>
</evidence>
<sequence length="74" mass="8832">MPVTLIQRWRCVRGVTGFLVTDNHDVMLVDQDELTTYQEAMSDLDSKKWLETMKSEMQSMYKDHWVQMGFQEEN</sequence>
<evidence type="ECO:0000313" key="1">
    <source>
        <dbReference type="EMBL" id="KAA3465979.1"/>
    </source>
</evidence>
<gene>
    <name evidence="1" type="ORF">EPI10_001109</name>
</gene>
<reference evidence="2" key="1">
    <citation type="journal article" date="2019" name="Plant Biotechnol. J.">
        <title>Genome sequencing of the Australian wild diploid species Gossypium australe highlights disease resistance and delayed gland morphogenesis.</title>
        <authorList>
            <person name="Cai Y."/>
            <person name="Cai X."/>
            <person name="Wang Q."/>
            <person name="Wang P."/>
            <person name="Zhang Y."/>
            <person name="Cai C."/>
            <person name="Xu Y."/>
            <person name="Wang K."/>
            <person name="Zhou Z."/>
            <person name="Wang C."/>
            <person name="Geng S."/>
            <person name="Li B."/>
            <person name="Dong Q."/>
            <person name="Hou Y."/>
            <person name="Wang H."/>
            <person name="Ai P."/>
            <person name="Liu Z."/>
            <person name="Yi F."/>
            <person name="Sun M."/>
            <person name="An G."/>
            <person name="Cheng J."/>
            <person name="Zhang Y."/>
            <person name="Shi Q."/>
            <person name="Xie Y."/>
            <person name="Shi X."/>
            <person name="Chang Y."/>
            <person name="Huang F."/>
            <person name="Chen Y."/>
            <person name="Hong S."/>
            <person name="Mi L."/>
            <person name="Sun Q."/>
            <person name="Zhang L."/>
            <person name="Zhou B."/>
            <person name="Peng R."/>
            <person name="Zhang X."/>
            <person name="Liu F."/>
        </authorList>
    </citation>
    <scope>NUCLEOTIDE SEQUENCE [LARGE SCALE GENOMIC DNA]</scope>
    <source>
        <strain evidence="2">cv. PA1801</strain>
    </source>
</reference>
<organism evidence="1 2">
    <name type="scientific">Gossypium australe</name>
    <dbReference type="NCBI Taxonomy" id="47621"/>
    <lineage>
        <taxon>Eukaryota</taxon>
        <taxon>Viridiplantae</taxon>
        <taxon>Streptophyta</taxon>
        <taxon>Embryophyta</taxon>
        <taxon>Tracheophyta</taxon>
        <taxon>Spermatophyta</taxon>
        <taxon>Magnoliopsida</taxon>
        <taxon>eudicotyledons</taxon>
        <taxon>Gunneridae</taxon>
        <taxon>Pentapetalae</taxon>
        <taxon>rosids</taxon>
        <taxon>malvids</taxon>
        <taxon>Malvales</taxon>
        <taxon>Malvaceae</taxon>
        <taxon>Malvoideae</taxon>
        <taxon>Gossypium</taxon>
    </lineage>
</organism>
<comment type="caution">
    <text evidence="1">The sequence shown here is derived from an EMBL/GenBank/DDBJ whole genome shotgun (WGS) entry which is preliminary data.</text>
</comment>
<name>A0A5B6VA18_9ROSI</name>
<proteinExistence type="predicted"/>
<keyword evidence="2" id="KW-1185">Reference proteome</keyword>
<accession>A0A5B6VA18</accession>